<dbReference type="AlphaFoldDB" id="A0A7W7H8H0"/>
<gene>
    <name evidence="2" type="ORF">BJ964_000060</name>
</gene>
<dbReference type="CDD" id="cd04301">
    <property type="entry name" value="NAT_SF"/>
    <property type="match status" value="1"/>
</dbReference>
<dbReference type="InterPro" id="IPR016181">
    <property type="entry name" value="Acyl_CoA_acyltransferase"/>
</dbReference>
<keyword evidence="2" id="KW-0687">Ribonucleoprotein</keyword>
<dbReference type="InterPro" id="IPR000182">
    <property type="entry name" value="GNAT_dom"/>
</dbReference>
<dbReference type="Gene3D" id="3.40.630.30">
    <property type="match status" value="1"/>
</dbReference>
<proteinExistence type="predicted"/>
<dbReference type="PROSITE" id="PS51186">
    <property type="entry name" value="GNAT"/>
    <property type="match status" value="1"/>
</dbReference>
<reference evidence="2 3" key="1">
    <citation type="submission" date="2020-08" db="EMBL/GenBank/DDBJ databases">
        <title>Sequencing the genomes of 1000 actinobacteria strains.</title>
        <authorList>
            <person name="Klenk H.-P."/>
        </authorList>
    </citation>
    <scope>NUCLEOTIDE SEQUENCE [LARGE SCALE GENOMIC DNA]</scope>
    <source>
        <strain evidence="2 3">DSM 43150</strain>
    </source>
</reference>
<dbReference type="EMBL" id="JACHNC010000001">
    <property type="protein sequence ID" value="MBB4745899.1"/>
    <property type="molecule type" value="Genomic_DNA"/>
</dbReference>
<keyword evidence="2" id="KW-0689">Ribosomal protein</keyword>
<dbReference type="Pfam" id="PF00583">
    <property type="entry name" value="Acetyltransf_1"/>
    <property type="match status" value="1"/>
</dbReference>
<sequence length="260" mass="27740">MFLHSEKAFLTMDLRIQRAVVSNLRTRSRVLEIGPFVAGLDPDTTSPYLNYASPVPGAPITEADVTALIGAFRSAGRKPRFEYVCSSAPELEALLLAAGFTIEARHQYLICTPQSLTACPVPEGLRLVEPGTDPDRAAMAAAVGEAFGESWATDADVARIRRGQDRGGIALAAFTDGGECAGGGQAGPPQDRLSEVGGIGVREPFRKRGLAAAITAEVAHRMFARGLEIAWLEAGSDDSWRVYERVGFVPAGHRLYISLG</sequence>
<organism evidence="2 3">
    <name type="scientific">Actinoplanes lobatus</name>
    <dbReference type="NCBI Taxonomy" id="113568"/>
    <lineage>
        <taxon>Bacteria</taxon>
        <taxon>Bacillati</taxon>
        <taxon>Actinomycetota</taxon>
        <taxon>Actinomycetes</taxon>
        <taxon>Micromonosporales</taxon>
        <taxon>Micromonosporaceae</taxon>
        <taxon>Actinoplanes</taxon>
    </lineage>
</organism>
<dbReference type="Proteomes" id="UP000590511">
    <property type="component" value="Unassembled WGS sequence"/>
</dbReference>
<dbReference type="GO" id="GO:0016747">
    <property type="term" value="F:acyltransferase activity, transferring groups other than amino-acyl groups"/>
    <property type="evidence" value="ECO:0007669"/>
    <property type="project" value="InterPro"/>
</dbReference>
<evidence type="ECO:0000313" key="2">
    <source>
        <dbReference type="EMBL" id="MBB4745899.1"/>
    </source>
</evidence>
<comment type="caution">
    <text evidence="2">The sequence shown here is derived from an EMBL/GenBank/DDBJ whole genome shotgun (WGS) entry which is preliminary data.</text>
</comment>
<dbReference type="RefSeq" id="WP_229807291.1">
    <property type="nucleotide sequence ID" value="NZ_BOMP01000110.1"/>
</dbReference>
<evidence type="ECO:0000313" key="3">
    <source>
        <dbReference type="Proteomes" id="UP000590511"/>
    </source>
</evidence>
<accession>A0A7W7H8H0</accession>
<dbReference type="SUPFAM" id="SSF55729">
    <property type="entry name" value="Acyl-CoA N-acyltransferases (Nat)"/>
    <property type="match status" value="1"/>
</dbReference>
<dbReference type="GO" id="GO:0005840">
    <property type="term" value="C:ribosome"/>
    <property type="evidence" value="ECO:0007669"/>
    <property type="project" value="UniProtKB-KW"/>
</dbReference>
<protein>
    <submittedName>
        <fullName evidence="2">Ribosomal protein S18 acetylase RimI-like enzyme</fullName>
    </submittedName>
</protein>
<evidence type="ECO:0000259" key="1">
    <source>
        <dbReference type="PROSITE" id="PS51186"/>
    </source>
</evidence>
<feature type="domain" description="N-acetyltransferase" evidence="1">
    <location>
        <begin position="126"/>
        <end position="260"/>
    </location>
</feature>
<name>A0A7W7H8H0_9ACTN</name>